<feature type="transmembrane region" description="Helical" evidence="1">
    <location>
        <begin position="156"/>
        <end position="176"/>
    </location>
</feature>
<keyword evidence="3" id="KW-1185">Reference proteome</keyword>
<feature type="transmembrane region" description="Helical" evidence="1">
    <location>
        <begin position="188"/>
        <end position="208"/>
    </location>
</feature>
<sequence>MPFTFSHPSIVLPLTFLPRKWFSLTGLVIGSLTPDFEYFLRMRIKSNYSHSIDGLFWFDLPLGLLLAFMFHNIVRDSLFDNLPTFLKSRFSTFKQFDWNEHFKRNWFVVLISILIGAASHIFWDSFTHDHGYFVQTIPTLQNSIDFLGRQIPILKILQHSSTLLGGLVIAFAIFKLPTNKSENEKINLKYWVILAGLTLTIIAVRLLSGLELKQYGNVIVTAISAGLISLTITPLLIKKNEKTGGNKELR</sequence>
<proteinExistence type="predicted"/>
<dbReference type="Pfam" id="PF13803">
    <property type="entry name" value="DUF4184"/>
    <property type="match status" value="1"/>
</dbReference>
<dbReference type="RefSeq" id="WP_076547603.1">
    <property type="nucleotide sequence ID" value="NZ_FTMA01000001.1"/>
</dbReference>
<name>A0A1N6RV11_9FLAO</name>
<dbReference type="Proteomes" id="UP000186953">
    <property type="component" value="Unassembled WGS sequence"/>
</dbReference>
<keyword evidence="1" id="KW-1133">Transmembrane helix</keyword>
<feature type="transmembrane region" description="Helical" evidence="1">
    <location>
        <begin position="214"/>
        <end position="237"/>
    </location>
</feature>
<dbReference type="OrthoDB" id="8481923at2"/>
<dbReference type="AlphaFoldDB" id="A0A1N6RV11"/>
<keyword evidence="1" id="KW-0812">Transmembrane</keyword>
<gene>
    <name evidence="2" type="ORF">SAMN05421797_1011406</name>
</gene>
<protein>
    <recommendedName>
        <fullName evidence="4">DUF4184 family protein</fullName>
    </recommendedName>
</protein>
<dbReference type="InterPro" id="IPR025238">
    <property type="entry name" value="DUF4184"/>
</dbReference>
<organism evidence="2 3">
    <name type="scientific">Maribacter ulvicola</name>
    <dbReference type="NCBI Taxonomy" id="228959"/>
    <lineage>
        <taxon>Bacteria</taxon>
        <taxon>Pseudomonadati</taxon>
        <taxon>Bacteroidota</taxon>
        <taxon>Flavobacteriia</taxon>
        <taxon>Flavobacteriales</taxon>
        <taxon>Flavobacteriaceae</taxon>
        <taxon>Maribacter</taxon>
    </lineage>
</organism>
<evidence type="ECO:0008006" key="4">
    <source>
        <dbReference type="Google" id="ProtNLM"/>
    </source>
</evidence>
<evidence type="ECO:0000256" key="1">
    <source>
        <dbReference type="SAM" id="Phobius"/>
    </source>
</evidence>
<keyword evidence="1" id="KW-0472">Membrane</keyword>
<feature type="transmembrane region" description="Helical" evidence="1">
    <location>
        <begin position="21"/>
        <end position="40"/>
    </location>
</feature>
<evidence type="ECO:0000313" key="3">
    <source>
        <dbReference type="Proteomes" id="UP000186953"/>
    </source>
</evidence>
<feature type="transmembrane region" description="Helical" evidence="1">
    <location>
        <begin position="55"/>
        <end position="74"/>
    </location>
</feature>
<accession>A0A1N6RV11</accession>
<reference evidence="3" key="1">
    <citation type="submission" date="2017-01" db="EMBL/GenBank/DDBJ databases">
        <authorList>
            <person name="Varghese N."/>
            <person name="Submissions S."/>
        </authorList>
    </citation>
    <scope>NUCLEOTIDE SEQUENCE [LARGE SCALE GENOMIC DNA]</scope>
    <source>
        <strain evidence="3">DSM 15366</strain>
    </source>
</reference>
<evidence type="ECO:0000313" key="2">
    <source>
        <dbReference type="EMBL" id="SIQ32552.1"/>
    </source>
</evidence>
<feature type="transmembrane region" description="Helical" evidence="1">
    <location>
        <begin position="106"/>
        <end position="123"/>
    </location>
</feature>
<dbReference type="STRING" id="228959.SAMN05421797_1011406"/>
<dbReference type="EMBL" id="FTMA01000001">
    <property type="protein sequence ID" value="SIQ32552.1"/>
    <property type="molecule type" value="Genomic_DNA"/>
</dbReference>